<dbReference type="PANTHER" id="PTHR47027">
    <property type="entry name" value="REVERSE TRANSCRIPTASE DOMAIN-CONTAINING PROTEIN"/>
    <property type="match status" value="1"/>
</dbReference>
<feature type="region of interest" description="Disordered" evidence="1">
    <location>
        <begin position="521"/>
        <end position="547"/>
    </location>
</feature>
<sequence length="547" mass="62938">MASSGTVLQKHVIALQETKGRTETIRRTDHNELLIIGAKVERKNTGGVGFLINSTVHHLADSYKIISPRVAVLRLETNDQGTITIINGYAPTSAATDEEKEEFYKLFERTVNDEKSYYKVVVELDGRVLRKSVEVRKRWEEYFKKLLSEEFTRREVQEEQPTEESTPSWTQEEVRSAIGKMKLGKAADPDGLPVEAWKVLSQLADTVLQQSHDKGYRGIKLTSHTMKVYERLVDSRLREMVTVSQEQWGFMSERSTTDAIFIARQVMEKYRETRKPCYLTFLDLEKAYDRLPRAVLWKSLRGRGVPERIISVIKNMYKGSKAAVRTPHGMTKKMDITVGADDIALVVDSREELEEKVQLWQGALADNGLRLNVRKTKFISSEQSTEPILNCHGEKIEKVEEFRYLGSDLSEEGNLDQACWALGRAQERQLHAAEMRMLRWTCGWTRQDKVRNEDVRTVMKTAPIQLKTREQRLRRYGHILRRHQIHPTKLALNFEAPGKRPRGAPKKRWRDVIKRDLAEIGAAPDDAPDRMRWGRITKAAEPAAARD</sequence>
<dbReference type="OrthoDB" id="6146970at2759"/>
<gene>
    <name evidence="3" type="ORF">HPBE_LOCUS14358</name>
</gene>
<evidence type="ECO:0000313" key="4">
    <source>
        <dbReference type="Proteomes" id="UP000050761"/>
    </source>
</evidence>
<name>A0A183FZY4_HELPZ</name>
<accession>A0A183FZY4</accession>
<evidence type="ECO:0000313" key="3">
    <source>
        <dbReference type="EMBL" id="VDO99377.1"/>
    </source>
</evidence>
<reference evidence="3 4" key="1">
    <citation type="submission" date="2018-11" db="EMBL/GenBank/DDBJ databases">
        <authorList>
            <consortium name="Pathogen Informatics"/>
        </authorList>
    </citation>
    <scope>NUCLEOTIDE SEQUENCE [LARGE SCALE GENOMIC DNA]</scope>
</reference>
<evidence type="ECO:0000256" key="1">
    <source>
        <dbReference type="SAM" id="MobiDB-lite"/>
    </source>
</evidence>
<accession>A0A3P8AR90</accession>
<dbReference type="InterPro" id="IPR036691">
    <property type="entry name" value="Endo/exonu/phosph_ase_sf"/>
</dbReference>
<dbReference type="PANTHER" id="PTHR47027:SF28">
    <property type="entry name" value="ENDONUCLEASE-REVERSE TRANSCRIPTASE"/>
    <property type="match status" value="1"/>
</dbReference>
<dbReference type="AlphaFoldDB" id="A0A183FZY4"/>
<dbReference type="SUPFAM" id="SSF56672">
    <property type="entry name" value="DNA/RNA polymerases"/>
    <property type="match status" value="1"/>
</dbReference>
<dbReference type="InterPro" id="IPR043502">
    <property type="entry name" value="DNA/RNA_pol_sf"/>
</dbReference>
<dbReference type="WBParaSite" id="HPBE_0001435701-mRNA-1">
    <property type="protein sequence ID" value="HPBE_0001435701-mRNA-1"/>
    <property type="gene ID" value="HPBE_0001435701"/>
</dbReference>
<proteinExistence type="predicted"/>
<keyword evidence="4" id="KW-1185">Reference proteome</keyword>
<dbReference type="CDD" id="cd01650">
    <property type="entry name" value="RT_nLTR_like"/>
    <property type="match status" value="1"/>
</dbReference>
<dbReference type="SUPFAM" id="SSF56219">
    <property type="entry name" value="DNase I-like"/>
    <property type="match status" value="1"/>
</dbReference>
<dbReference type="Proteomes" id="UP000050761">
    <property type="component" value="Unassembled WGS sequence"/>
</dbReference>
<evidence type="ECO:0000259" key="2">
    <source>
        <dbReference type="Pfam" id="PF00078"/>
    </source>
</evidence>
<dbReference type="Gene3D" id="3.60.10.10">
    <property type="entry name" value="Endonuclease/exonuclease/phosphatase"/>
    <property type="match status" value="1"/>
</dbReference>
<dbReference type="InterPro" id="IPR000477">
    <property type="entry name" value="RT_dom"/>
</dbReference>
<reference evidence="5" key="2">
    <citation type="submission" date="2019-09" db="UniProtKB">
        <authorList>
            <consortium name="WormBaseParasite"/>
        </authorList>
    </citation>
    <scope>IDENTIFICATION</scope>
</reference>
<dbReference type="EMBL" id="UZAH01028326">
    <property type="protein sequence ID" value="VDO99377.1"/>
    <property type="molecule type" value="Genomic_DNA"/>
</dbReference>
<feature type="domain" description="Reverse transcriptase" evidence="2">
    <location>
        <begin position="213"/>
        <end position="329"/>
    </location>
</feature>
<dbReference type="Pfam" id="PF00078">
    <property type="entry name" value="RVT_1"/>
    <property type="match status" value="1"/>
</dbReference>
<organism evidence="4 5">
    <name type="scientific">Heligmosomoides polygyrus</name>
    <name type="common">Parasitic roundworm</name>
    <dbReference type="NCBI Taxonomy" id="6339"/>
    <lineage>
        <taxon>Eukaryota</taxon>
        <taxon>Metazoa</taxon>
        <taxon>Ecdysozoa</taxon>
        <taxon>Nematoda</taxon>
        <taxon>Chromadorea</taxon>
        <taxon>Rhabditida</taxon>
        <taxon>Rhabditina</taxon>
        <taxon>Rhabditomorpha</taxon>
        <taxon>Strongyloidea</taxon>
        <taxon>Heligmosomidae</taxon>
        <taxon>Heligmosomoides</taxon>
    </lineage>
</organism>
<evidence type="ECO:0000313" key="5">
    <source>
        <dbReference type="WBParaSite" id="HPBE_0001435701-mRNA-1"/>
    </source>
</evidence>
<protein>
    <submittedName>
        <fullName evidence="5">Reverse transcriptase domain-containing protein</fullName>
    </submittedName>
</protein>